<gene>
    <name evidence="5" type="ORF">GGQ66_003810</name>
</gene>
<comment type="caution">
    <text evidence="5">The sequence shown here is derived from an EMBL/GenBank/DDBJ whole genome shotgun (WGS) entry which is preliminary data.</text>
</comment>
<dbReference type="InterPro" id="IPR036709">
    <property type="entry name" value="Autotransporte_beta_dom_sf"/>
</dbReference>
<dbReference type="EMBL" id="JACIDU010000018">
    <property type="protein sequence ID" value="MBB4105223.1"/>
    <property type="molecule type" value="Genomic_DNA"/>
</dbReference>
<feature type="compositionally biased region" description="Low complexity" evidence="2">
    <location>
        <begin position="300"/>
        <end position="311"/>
    </location>
</feature>
<accession>A0A7W6K4W3</accession>
<name>A0A7W6K4W3_9HYPH</name>
<dbReference type="InterPro" id="IPR013425">
    <property type="entry name" value="Autotrns_rpt"/>
</dbReference>
<evidence type="ECO:0000256" key="3">
    <source>
        <dbReference type="SAM" id="SignalP"/>
    </source>
</evidence>
<reference evidence="5 6" key="1">
    <citation type="submission" date="2020-08" db="EMBL/GenBank/DDBJ databases">
        <title>Genomic Encyclopedia of Type Strains, Phase IV (KMG-IV): sequencing the most valuable type-strain genomes for metagenomic binning, comparative biology and taxonomic classification.</title>
        <authorList>
            <person name="Goeker M."/>
        </authorList>
    </citation>
    <scope>NUCLEOTIDE SEQUENCE [LARGE SCALE GENOMIC DNA]</scope>
    <source>
        <strain evidence="5 6">DSM 26385</strain>
    </source>
</reference>
<dbReference type="Gene3D" id="2.40.128.130">
    <property type="entry name" value="Autotransporter beta-domain"/>
    <property type="match status" value="1"/>
</dbReference>
<evidence type="ECO:0000313" key="6">
    <source>
        <dbReference type="Proteomes" id="UP000584824"/>
    </source>
</evidence>
<keyword evidence="1 3" id="KW-0732">Signal</keyword>
<dbReference type="Pfam" id="PF12951">
    <property type="entry name" value="PATR"/>
    <property type="match status" value="5"/>
</dbReference>
<dbReference type="InterPro" id="IPR030895">
    <property type="entry name" value="T5SS_PEPC_rpt"/>
</dbReference>
<feature type="chain" id="PRO_5030829912" evidence="3">
    <location>
        <begin position="17"/>
        <end position="1476"/>
    </location>
</feature>
<dbReference type="SMART" id="SM00869">
    <property type="entry name" value="Autotransporter"/>
    <property type="match status" value="1"/>
</dbReference>
<dbReference type="InterPro" id="IPR012332">
    <property type="entry name" value="Autotransporter_pectin_lyase_C"/>
</dbReference>
<dbReference type="SUPFAM" id="SSF51126">
    <property type="entry name" value="Pectin lyase-like"/>
    <property type="match status" value="4"/>
</dbReference>
<dbReference type="NCBIfam" id="TIGR01414">
    <property type="entry name" value="autotrans_barl"/>
    <property type="match status" value="1"/>
</dbReference>
<dbReference type="InterPro" id="IPR006315">
    <property type="entry name" value="OM_autotransptr_brl_dom"/>
</dbReference>
<dbReference type="NCBIfam" id="TIGR04393">
    <property type="entry name" value="rpt_T5SS_PEPC"/>
    <property type="match status" value="7"/>
</dbReference>
<dbReference type="GO" id="GO:0019867">
    <property type="term" value="C:outer membrane"/>
    <property type="evidence" value="ECO:0007669"/>
    <property type="project" value="InterPro"/>
</dbReference>
<evidence type="ECO:0000256" key="1">
    <source>
        <dbReference type="ARBA" id="ARBA00022729"/>
    </source>
</evidence>
<sequence length="1476" mass="144689">MLALILGGALAQPAFADSVFWNGAAGGNWFSDANWVWDGHTPTAGDNAYINSNGPLLASGTHGYAGGLFIGTNLTGTLGIDGQLTTTTATLGNSAGASGSVSVSGIWSLGGALYVGNEGDGAVTVTGGDVSAGTTYLGAGLGGSGTLTVESNGSFGTGGLYIGYAGTGGAPGAVGGDGILTVTSGDVSTDVAVIADGVGSTGTATISGSSSSMTNAGAFVVGGGGVGSLVVENGATVDNSVSTTIGNLASSAGSSIVVRGAGSTLQDTGALIVGNSGAATLRIENQAMATSNGSIIGRHSTSSATVTGTGSEWSTGDLRIGGDSNDAGGTSGDGTLNVTAGGAVTSTSARLGDVAGMEGEAIVDGASSRWEVTSGSLEIGRSGSGSVTIRNGATLETIHALLGSNAGAEGTATITGTGSSWAASGNIYVGNVGNGDLSVLNGATVTSAAGYIGTDAASNSSVTINGASSEWSMTEPFIAGYMGDATVTLGAGGRISALQGTLGDMAGSSGTMTVTGAGSNWNAFVDNSIAYSGYMNVGRFGDGDLTVSSGGSVTGYRLYIGNETGSNGTVLLTGTGSEIEMASRLYIGAYGNGSLTVQDGARLAASDIRIAYDAGVTGSLNIGAASGQTAAAAGTLDAGGIAFGAGDGKLVLNHTGTAYALSADISGDGRVRVENGTTTLSGTNTYTGGTLISGGTLIGNSGGSFGTGAIVNNAALVVNGGGTLSNGISGSGSFEKAGSGTLTLSGANTYAGGTTISGGTLVATTTSLAGDVANYGTLVFDQNTDGTFAGDISGTGNLVKDGTGIVSLTGTLTYRGTTTVRAGKLIGNTSTLGGSVVNEGRLEFDQAFNGTYSSVISGSGSVLKTGAGVLTMTGANSYTGGTTIAAGTLAGNADSFGTGAIVNNGSLVINGAGTFANAVSGAGSLEKIGAGKLTATGNSSYTGSTQVSGGTLSVNGNLASIVTVGNGAFLGGNGAIGGLSLLSGGTLAPGNSIGTLTVNGNANLASGSTYAVEVDGNGNADRLAATGTVTIGNNANLLVTPENGTDTGATYALNTQYTIITADGGVTGTFDNVTENFAYLTAAVEKSVDQKSMFLTLNRTTTDPGAFAAAVSTRNAKSAANAVEALGSGNTLYDKALYLRADETQTAFAQLSGELHASVGAALTERSRFSRDAILNRLRDAFAPETPAGSGNAGLGANPSSLDGVTVWSHGFGSWSDYGSDGNGAAVDVNGGGLLMGADTRVGDNWRFGLAGGYGQDRVSENALDASADVGSYYIAAYGGTTAGPASLRFGAVHALQNVESRRAISFSGFTDSLKGDYDASTSQIFAEGSWRFDFDQTHVEPYANLAYVNTRTDGFAETGGAAALSSSSRHYEQVYSTVGLRVGHDFMLEDMTGKVTAGIGWRHAFGDMTPDTDLSFASGGGFTVASTGPARDAALLDLSFGFDLTEKASLSLGYNAVLGERIADQGATARLGIRF</sequence>
<dbReference type="Proteomes" id="UP000584824">
    <property type="component" value="Unassembled WGS sequence"/>
</dbReference>
<feature type="region of interest" description="Disordered" evidence="2">
    <location>
        <begin position="300"/>
        <end position="329"/>
    </location>
</feature>
<dbReference type="NCBIfam" id="TIGR02601">
    <property type="entry name" value="autotrns_rpt"/>
    <property type="match status" value="5"/>
</dbReference>
<feature type="domain" description="Autotransporter" evidence="4">
    <location>
        <begin position="1200"/>
        <end position="1476"/>
    </location>
</feature>
<dbReference type="InterPro" id="IPR005546">
    <property type="entry name" value="Autotransporte_beta"/>
</dbReference>
<keyword evidence="6" id="KW-1185">Reference proteome</keyword>
<dbReference type="Pfam" id="PF03797">
    <property type="entry name" value="Autotransporter"/>
    <property type="match status" value="1"/>
</dbReference>
<proteinExistence type="predicted"/>
<evidence type="ECO:0000313" key="5">
    <source>
        <dbReference type="EMBL" id="MBB4105223.1"/>
    </source>
</evidence>
<protein>
    <submittedName>
        <fullName evidence="5">Outer membrane autotransporter protein</fullName>
    </submittedName>
</protein>
<evidence type="ECO:0000259" key="4">
    <source>
        <dbReference type="PROSITE" id="PS51208"/>
    </source>
</evidence>
<dbReference type="Gene3D" id="2.160.20.20">
    <property type="match status" value="3"/>
</dbReference>
<dbReference type="InterPro" id="IPR011050">
    <property type="entry name" value="Pectin_lyase_fold/virulence"/>
</dbReference>
<dbReference type="SUPFAM" id="SSF103515">
    <property type="entry name" value="Autotransporter"/>
    <property type="match status" value="1"/>
</dbReference>
<dbReference type="PROSITE" id="PS51208">
    <property type="entry name" value="AUTOTRANSPORTER"/>
    <property type="match status" value="1"/>
</dbReference>
<organism evidence="5 6">
    <name type="scientific">Allorhizobium borbori</name>
    <dbReference type="NCBI Taxonomy" id="485907"/>
    <lineage>
        <taxon>Bacteria</taxon>
        <taxon>Pseudomonadati</taxon>
        <taxon>Pseudomonadota</taxon>
        <taxon>Alphaproteobacteria</taxon>
        <taxon>Hyphomicrobiales</taxon>
        <taxon>Rhizobiaceae</taxon>
        <taxon>Rhizobium/Agrobacterium group</taxon>
        <taxon>Allorhizobium</taxon>
    </lineage>
</organism>
<dbReference type="RefSeq" id="WP_183794514.1">
    <property type="nucleotide sequence ID" value="NZ_JACIDU010000018.1"/>
</dbReference>
<evidence type="ECO:0000256" key="2">
    <source>
        <dbReference type="SAM" id="MobiDB-lite"/>
    </source>
</evidence>
<feature type="signal peptide" evidence="3">
    <location>
        <begin position="1"/>
        <end position="16"/>
    </location>
</feature>